<evidence type="ECO:0000313" key="5">
    <source>
        <dbReference type="Proteomes" id="UP001183414"/>
    </source>
</evidence>
<sequence>MHALAYYVPAAVAAVAFLCRLPGLVRDRRDPLMLSVGGLLLIAAAVFCLAAPPTIAAVNDVTGVPNFSAPLVYSVLTAFCASCLILVVNWRGGDPRAVRRATRWCLGVYSAVVVALVVLFALAEAPVERLRDLDTYYARTPFMREMIVLYLTAHSVAVVATTVLCWRWVRHIHGWLRAGVVLMVLGYLLNIVYDSVKFAAVLARWTGRDWDWLSTDVAPPVASLSGVVIGMGFLLPMTGQRASARWRAHRTYRRLEPLWRELRDAVPGTGVVRMPRWSPPELLLTQRRADIHDGLLLLTPYFDADLRRRAHATALRYGATPQEADTIADAAVTVVAVQAKTGRPPPFPAAAQGGRPQPFAPQRPFDLVEVSGALRHPVVADLRHRADRQGSVAAS</sequence>
<organism evidence="4 5">
    <name type="scientific">Streptomyces hazeniae</name>
    <dbReference type="NCBI Taxonomy" id="3075538"/>
    <lineage>
        <taxon>Bacteria</taxon>
        <taxon>Bacillati</taxon>
        <taxon>Actinomycetota</taxon>
        <taxon>Actinomycetes</taxon>
        <taxon>Kitasatosporales</taxon>
        <taxon>Streptomycetaceae</taxon>
        <taxon>Streptomyces</taxon>
    </lineage>
</organism>
<feature type="transmembrane region" description="Helical" evidence="2">
    <location>
        <begin position="6"/>
        <end position="25"/>
    </location>
</feature>
<protein>
    <submittedName>
        <fullName evidence="4">MAB_1171c family putative transporter</fullName>
    </submittedName>
</protein>
<dbReference type="RefSeq" id="WP_311673822.1">
    <property type="nucleotide sequence ID" value="NZ_JAVREQ010000012.1"/>
</dbReference>
<feature type="region of interest" description="Disordered" evidence="1">
    <location>
        <begin position="343"/>
        <end position="363"/>
    </location>
</feature>
<keyword evidence="2" id="KW-1133">Transmembrane helix</keyword>
<dbReference type="Proteomes" id="UP001183414">
    <property type="component" value="Unassembled WGS sequence"/>
</dbReference>
<feature type="transmembrane region" description="Helical" evidence="2">
    <location>
        <begin position="72"/>
        <end position="92"/>
    </location>
</feature>
<dbReference type="InterPro" id="IPR046675">
    <property type="entry name" value="DUF6545"/>
</dbReference>
<dbReference type="Pfam" id="PF20182">
    <property type="entry name" value="DUF6545"/>
    <property type="match status" value="1"/>
</dbReference>
<evidence type="ECO:0000259" key="3">
    <source>
        <dbReference type="Pfam" id="PF20182"/>
    </source>
</evidence>
<gene>
    <name evidence="4" type="ORF">RM572_14895</name>
</gene>
<dbReference type="NCBIfam" id="NF042915">
    <property type="entry name" value="MAB_1171c_fam"/>
    <property type="match status" value="1"/>
</dbReference>
<name>A0ABU2NUX7_9ACTN</name>
<accession>A0ABU2NUX7</accession>
<dbReference type="InterPro" id="IPR050039">
    <property type="entry name" value="MAB_1171c-like"/>
</dbReference>
<proteinExistence type="predicted"/>
<dbReference type="EMBL" id="JAVREQ010000012">
    <property type="protein sequence ID" value="MDT0380048.1"/>
    <property type="molecule type" value="Genomic_DNA"/>
</dbReference>
<keyword evidence="2" id="KW-0812">Transmembrane</keyword>
<feature type="transmembrane region" description="Helical" evidence="2">
    <location>
        <begin position="104"/>
        <end position="127"/>
    </location>
</feature>
<feature type="domain" description="DUF6545" evidence="3">
    <location>
        <begin position="245"/>
        <end position="352"/>
    </location>
</feature>
<comment type="caution">
    <text evidence="4">The sequence shown here is derived from an EMBL/GenBank/DDBJ whole genome shotgun (WGS) entry which is preliminary data.</text>
</comment>
<evidence type="ECO:0000256" key="2">
    <source>
        <dbReference type="SAM" id="Phobius"/>
    </source>
</evidence>
<feature type="transmembrane region" description="Helical" evidence="2">
    <location>
        <begin position="181"/>
        <end position="205"/>
    </location>
</feature>
<reference evidence="5" key="1">
    <citation type="submission" date="2023-07" db="EMBL/GenBank/DDBJ databases">
        <title>30 novel species of actinomycetes from the DSMZ collection.</title>
        <authorList>
            <person name="Nouioui I."/>
        </authorList>
    </citation>
    <scope>NUCLEOTIDE SEQUENCE [LARGE SCALE GENOMIC DNA]</scope>
    <source>
        <strain evidence="5">DSM 42041</strain>
    </source>
</reference>
<keyword evidence="5" id="KW-1185">Reference proteome</keyword>
<keyword evidence="2" id="KW-0472">Membrane</keyword>
<feature type="transmembrane region" description="Helical" evidence="2">
    <location>
        <begin position="32"/>
        <end position="52"/>
    </location>
</feature>
<feature type="transmembrane region" description="Helical" evidence="2">
    <location>
        <begin position="147"/>
        <end position="169"/>
    </location>
</feature>
<evidence type="ECO:0000313" key="4">
    <source>
        <dbReference type="EMBL" id="MDT0380048.1"/>
    </source>
</evidence>
<evidence type="ECO:0000256" key="1">
    <source>
        <dbReference type="SAM" id="MobiDB-lite"/>
    </source>
</evidence>
<feature type="transmembrane region" description="Helical" evidence="2">
    <location>
        <begin position="217"/>
        <end position="237"/>
    </location>
</feature>